<gene>
    <name evidence="10" type="ORF">JMN32_02005</name>
</gene>
<proteinExistence type="predicted"/>
<keyword evidence="2" id="KW-0813">Transport</keyword>
<keyword evidence="3" id="KW-1134">Transmembrane beta strand</keyword>
<feature type="chain" id="PRO_5037842339" evidence="8">
    <location>
        <begin position="24"/>
        <end position="795"/>
    </location>
</feature>
<evidence type="ECO:0000313" key="11">
    <source>
        <dbReference type="Proteomes" id="UP000614216"/>
    </source>
</evidence>
<feature type="domain" description="TonB-dependent receptor plug" evidence="9">
    <location>
        <begin position="145"/>
        <end position="222"/>
    </location>
</feature>
<dbReference type="InterPro" id="IPR008969">
    <property type="entry name" value="CarboxyPept-like_regulatory"/>
</dbReference>
<evidence type="ECO:0000256" key="1">
    <source>
        <dbReference type="ARBA" id="ARBA00004571"/>
    </source>
</evidence>
<keyword evidence="11" id="KW-1185">Reference proteome</keyword>
<dbReference type="GO" id="GO:0015344">
    <property type="term" value="F:siderophore uptake transmembrane transporter activity"/>
    <property type="evidence" value="ECO:0007669"/>
    <property type="project" value="TreeGrafter"/>
</dbReference>
<dbReference type="AlphaFoldDB" id="A0A937FV30"/>
<dbReference type="Proteomes" id="UP000614216">
    <property type="component" value="Unassembled WGS sequence"/>
</dbReference>
<dbReference type="GO" id="GO:0009279">
    <property type="term" value="C:cell outer membrane"/>
    <property type="evidence" value="ECO:0007669"/>
    <property type="project" value="UniProtKB-SubCell"/>
</dbReference>
<evidence type="ECO:0000256" key="3">
    <source>
        <dbReference type="ARBA" id="ARBA00022452"/>
    </source>
</evidence>
<comment type="subcellular location">
    <subcellularLocation>
        <location evidence="1">Cell outer membrane</location>
        <topology evidence="1">Multi-pass membrane protein</topology>
    </subcellularLocation>
</comment>
<keyword evidence="7" id="KW-0998">Cell outer membrane</keyword>
<dbReference type="InterPro" id="IPR039426">
    <property type="entry name" value="TonB-dep_rcpt-like"/>
</dbReference>
<keyword evidence="10" id="KW-0675">Receptor</keyword>
<evidence type="ECO:0000256" key="6">
    <source>
        <dbReference type="ARBA" id="ARBA00023136"/>
    </source>
</evidence>
<reference evidence="10" key="1">
    <citation type="submission" date="2021-01" db="EMBL/GenBank/DDBJ databases">
        <title>Fulvivirga kasyanovii gen. nov., sp nov., a novel member of the phylum Bacteroidetes isolated from seawater in a mussel farm.</title>
        <authorList>
            <person name="Zhao L.-H."/>
            <person name="Wang Z.-J."/>
        </authorList>
    </citation>
    <scope>NUCLEOTIDE SEQUENCE</scope>
    <source>
        <strain evidence="10">29W222</strain>
    </source>
</reference>
<dbReference type="Pfam" id="PF13715">
    <property type="entry name" value="CarbopepD_reg_2"/>
    <property type="match status" value="1"/>
</dbReference>
<dbReference type="Gene3D" id="2.40.170.20">
    <property type="entry name" value="TonB-dependent receptor, beta-barrel domain"/>
    <property type="match status" value="1"/>
</dbReference>
<evidence type="ECO:0000256" key="8">
    <source>
        <dbReference type="SAM" id="SignalP"/>
    </source>
</evidence>
<dbReference type="GO" id="GO:0044718">
    <property type="term" value="P:siderophore transmembrane transport"/>
    <property type="evidence" value="ECO:0007669"/>
    <property type="project" value="TreeGrafter"/>
</dbReference>
<dbReference type="InterPro" id="IPR012910">
    <property type="entry name" value="Plug_dom"/>
</dbReference>
<feature type="signal peptide" evidence="8">
    <location>
        <begin position="1"/>
        <end position="23"/>
    </location>
</feature>
<organism evidence="10 11">
    <name type="scientific">Fulvivirga marina</name>
    <dbReference type="NCBI Taxonomy" id="2494733"/>
    <lineage>
        <taxon>Bacteria</taxon>
        <taxon>Pseudomonadati</taxon>
        <taxon>Bacteroidota</taxon>
        <taxon>Cytophagia</taxon>
        <taxon>Cytophagales</taxon>
        <taxon>Fulvivirgaceae</taxon>
        <taxon>Fulvivirga</taxon>
    </lineage>
</organism>
<keyword evidence="6" id="KW-0472">Membrane</keyword>
<evidence type="ECO:0000256" key="5">
    <source>
        <dbReference type="ARBA" id="ARBA00022729"/>
    </source>
</evidence>
<dbReference type="RefSeq" id="WP_202854606.1">
    <property type="nucleotide sequence ID" value="NZ_JAEUGD010000004.1"/>
</dbReference>
<keyword evidence="5 8" id="KW-0732">Signal</keyword>
<dbReference type="SUPFAM" id="SSF49464">
    <property type="entry name" value="Carboxypeptidase regulatory domain-like"/>
    <property type="match status" value="1"/>
</dbReference>
<dbReference type="PANTHER" id="PTHR30069">
    <property type="entry name" value="TONB-DEPENDENT OUTER MEMBRANE RECEPTOR"/>
    <property type="match status" value="1"/>
</dbReference>
<comment type="caution">
    <text evidence="10">The sequence shown here is derived from an EMBL/GenBank/DDBJ whole genome shotgun (WGS) entry which is preliminary data.</text>
</comment>
<name>A0A937FV30_9BACT</name>
<protein>
    <submittedName>
        <fullName evidence="10">TonB-dependent receptor</fullName>
    </submittedName>
</protein>
<evidence type="ECO:0000313" key="10">
    <source>
        <dbReference type="EMBL" id="MBL6445062.1"/>
    </source>
</evidence>
<sequence>MPKRTFRFLAIFVLLCSVSSLIAQQKVTLSGYIKDADDGEALIGATVFVRETKSGSASNVYGFYSVTLPPGKYIIEFTYVGYQPIVKQVELIKNQRLNLEMAGESQQLEEVVISGERVDANVTSTEMSTNKLDIQTIRKLPAFLGEVDVLKSIQLLPGVSTVGEGAAGFNVRGGGVGQNLILLDEAPVYNSSHLFGFFSVFNPDAVKDTKLYKGAIPAQHGGRIASLLDVRTKEGNSKRFEANGGIGTVFSRLALEAPIVKDKSSFILAGRRSYIDILARPFLQDLGDVGLNFYDLTMKTNYDFDKNNRLYLSGYFGRDVFEFDENQGFNWGSKTASLRWNHVFNARLFSNFTAVYSKYDYQLEFGEDARDKFTWDSDVTNYMFKPEFTYFVNNYNEVSFGGSFIYYTFEPANAVGVSAGERIDFSLDKKYNLESAVYLSNKHELSDRFSAEYGLRYSMFRYLGPGVAYEYGDAEPGERKPMTGVKNYDRWETIQTYSNLEPRFSFKYQFNASSSIKGSYNRMSQYIHLVSNTTASNPLDVWVPSSNNLKPQIGDQFALGYFRNFGEGNDYEASVEVYTRLAKHQVDYIDGADILINEYLEGDLLSGDGRAYGLELYLKKNVGNLNGWVSYTLGRTELQVEGINDGKWYPTRYDQTHNLKVAAFYDLNERISLSGNFTFVTGTPTTFPTSRYVVQDILIPYISDEGRNNIRLESYHRLDLSLRLEGKKMKKGKERKNEDYWVFSFYNVYGRKNPFSIYFSQDEDRVMSGEAINTEATRVAIVGTIIPSISYNFKF</sequence>
<evidence type="ECO:0000256" key="4">
    <source>
        <dbReference type="ARBA" id="ARBA00022692"/>
    </source>
</evidence>
<evidence type="ECO:0000256" key="2">
    <source>
        <dbReference type="ARBA" id="ARBA00022448"/>
    </source>
</evidence>
<dbReference type="EMBL" id="JAEUGD010000004">
    <property type="protein sequence ID" value="MBL6445062.1"/>
    <property type="molecule type" value="Genomic_DNA"/>
</dbReference>
<dbReference type="PANTHER" id="PTHR30069:SF29">
    <property type="entry name" value="HEMOGLOBIN AND HEMOGLOBIN-HAPTOGLOBIN-BINDING PROTEIN 1-RELATED"/>
    <property type="match status" value="1"/>
</dbReference>
<accession>A0A937FV30</accession>
<evidence type="ECO:0000259" key="9">
    <source>
        <dbReference type="Pfam" id="PF07715"/>
    </source>
</evidence>
<evidence type="ECO:0000256" key="7">
    <source>
        <dbReference type="ARBA" id="ARBA00023237"/>
    </source>
</evidence>
<dbReference type="Gene3D" id="2.170.130.10">
    <property type="entry name" value="TonB-dependent receptor, plug domain"/>
    <property type="match status" value="1"/>
</dbReference>
<keyword evidence="4" id="KW-0812">Transmembrane</keyword>
<dbReference type="Pfam" id="PF07715">
    <property type="entry name" value="Plug"/>
    <property type="match status" value="1"/>
</dbReference>
<dbReference type="InterPro" id="IPR036942">
    <property type="entry name" value="Beta-barrel_TonB_sf"/>
</dbReference>
<dbReference type="Gene3D" id="2.60.40.1120">
    <property type="entry name" value="Carboxypeptidase-like, regulatory domain"/>
    <property type="match status" value="1"/>
</dbReference>
<dbReference type="SUPFAM" id="SSF56935">
    <property type="entry name" value="Porins"/>
    <property type="match status" value="1"/>
</dbReference>
<dbReference type="InterPro" id="IPR037066">
    <property type="entry name" value="Plug_dom_sf"/>
</dbReference>